<comment type="similarity">
    <text evidence="1">Belongs to the sigma-70 factor family. ECF subfamily.</text>
</comment>
<accession>A0A1Y5F4Y2</accession>
<dbReference type="Gene3D" id="1.10.1740.10">
    <property type="match status" value="1"/>
</dbReference>
<dbReference type="SUPFAM" id="SSF88946">
    <property type="entry name" value="Sigma2 domain of RNA polymerase sigma factors"/>
    <property type="match status" value="1"/>
</dbReference>
<keyword evidence="2" id="KW-0805">Transcription regulation</keyword>
<evidence type="ECO:0000256" key="3">
    <source>
        <dbReference type="ARBA" id="ARBA00023082"/>
    </source>
</evidence>
<dbReference type="PANTHER" id="PTHR43133">
    <property type="entry name" value="RNA POLYMERASE ECF-TYPE SIGMA FACTO"/>
    <property type="match status" value="1"/>
</dbReference>
<dbReference type="InterPro" id="IPR007627">
    <property type="entry name" value="RNA_pol_sigma70_r2"/>
</dbReference>
<dbReference type="EMBL" id="MAAO01000007">
    <property type="protein sequence ID" value="OUR95711.1"/>
    <property type="molecule type" value="Genomic_DNA"/>
</dbReference>
<dbReference type="Proteomes" id="UP000196531">
    <property type="component" value="Unassembled WGS sequence"/>
</dbReference>
<dbReference type="Pfam" id="PF04542">
    <property type="entry name" value="Sigma70_r2"/>
    <property type="match status" value="1"/>
</dbReference>
<keyword evidence="3" id="KW-0731">Sigma factor</keyword>
<dbReference type="InterPro" id="IPR013325">
    <property type="entry name" value="RNA_pol_sigma_r2"/>
</dbReference>
<proteinExistence type="inferred from homology"/>
<dbReference type="AlphaFoldDB" id="A0A1Y5F4Y2"/>
<evidence type="ECO:0000313" key="6">
    <source>
        <dbReference type="EMBL" id="OUR95711.1"/>
    </source>
</evidence>
<evidence type="ECO:0000256" key="2">
    <source>
        <dbReference type="ARBA" id="ARBA00023015"/>
    </source>
</evidence>
<feature type="domain" description="RNA polymerase sigma-70 region 2" evidence="5">
    <location>
        <begin position="40"/>
        <end position="105"/>
    </location>
</feature>
<reference evidence="7" key="1">
    <citation type="journal article" date="2017" name="Proc. Natl. Acad. Sci. U.S.A.">
        <title>Simulation of Deepwater Horizon oil plume reveals substrate specialization within a complex community of hydrocarbon-degraders.</title>
        <authorList>
            <person name="Hu P."/>
            <person name="Dubinsky E.A."/>
            <person name="Probst A.J."/>
            <person name="Wang J."/>
            <person name="Sieber C.M.K."/>
            <person name="Tom L.M."/>
            <person name="Gardinali P."/>
            <person name="Banfield J.F."/>
            <person name="Atlas R.M."/>
            <person name="Andersen G.L."/>
        </authorList>
    </citation>
    <scope>NUCLEOTIDE SEQUENCE [LARGE SCALE GENOMIC DNA]</scope>
</reference>
<dbReference type="InterPro" id="IPR014284">
    <property type="entry name" value="RNA_pol_sigma-70_dom"/>
</dbReference>
<gene>
    <name evidence="6" type="ORF">A9Q84_14515</name>
</gene>
<dbReference type="SUPFAM" id="SSF88659">
    <property type="entry name" value="Sigma3 and sigma4 domains of RNA polymerase sigma factors"/>
    <property type="match status" value="1"/>
</dbReference>
<dbReference type="InterPro" id="IPR039425">
    <property type="entry name" value="RNA_pol_sigma-70-like"/>
</dbReference>
<protein>
    <recommendedName>
        <fullName evidence="5">RNA polymerase sigma-70 region 2 domain-containing protein</fullName>
    </recommendedName>
</protein>
<evidence type="ECO:0000313" key="7">
    <source>
        <dbReference type="Proteomes" id="UP000196531"/>
    </source>
</evidence>
<dbReference type="InterPro" id="IPR013324">
    <property type="entry name" value="RNA_pol_sigma_r3/r4-like"/>
</dbReference>
<dbReference type="NCBIfam" id="TIGR02937">
    <property type="entry name" value="sigma70-ECF"/>
    <property type="match status" value="1"/>
</dbReference>
<evidence type="ECO:0000259" key="5">
    <source>
        <dbReference type="Pfam" id="PF04542"/>
    </source>
</evidence>
<name>A0A1Y5F4Y2_9BACT</name>
<dbReference type="GO" id="GO:0016987">
    <property type="term" value="F:sigma factor activity"/>
    <property type="evidence" value="ECO:0007669"/>
    <property type="project" value="UniProtKB-KW"/>
</dbReference>
<sequence length="210" mass="24426">MSLNTKQLKIREERDLVKRALAGEELAWKQIILRHKKAILKAVKSHLYKFHTAYDEFKAEDVYQEVLLKLHRTALTQFYAKESGAALNSFIYTVALNTAKDYSKSKLGQASLNEINPQIKTAEGSEESLDTFVFVEEQCAHSLYEKMEEKKIIRDELIELEFTNRRVIEMYLVGEKNKEIAAKTKITEAKINKIVFNFKKKLEKKYKMVG</sequence>
<organism evidence="6 7">
    <name type="scientific">Halobacteriovorax marinus</name>
    <dbReference type="NCBI Taxonomy" id="97084"/>
    <lineage>
        <taxon>Bacteria</taxon>
        <taxon>Pseudomonadati</taxon>
        <taxon>Bdellovibrionota</taxon>
        <taxon>Bacteriovoracia</taxon>
        <taxon>Bacteriovoracales</taxon>
        <taxon>Halobacteriovoraceae</taxon>
        <taxon>Halobacteriovorax</taxon>
    </lineage>
</organism>
<evidence type="ECO:0000256" key="1">
    <source>
        <dbReference type="ARBA" id="ARBA00010641"/>
    </source>
</evidence>
<evidence type="ECO:0000256" key="4">
    <source>
        <dbReference type="ARBA" id="ARBA00023163"/>
    </source>
</evidence>
<dbReference type="PANTHER" id="PTHR43133:SF51">
    <property type="entry name" value="RNA POLYMERASE SIGMA FACTOR"/>
    <property type="match status" value="1"/>
</dbReference>
<comment type="caution">
    <text evidence="6">The sequence shown here is derived from an EMBL/GenBank/DDBJ whole genome shotgun (WGS) entry which is preliminary data.</text>
</comment>
<keyword evidence="4" id="KW-0804">Transcription</keyword>
<dbReference type="GO" id="GO:0006352">
    <property type="term" value="P:DNA-templated transcription initiation"/>
    <property type="evidence" value="ECO:0007669"/>
    <property type="project" value="InterPro"/>
</dbReference>